<dbReference type="OrthoDB" id="690912at2759"/>
<dbReference type="RefSeq" id="XP_023004351.1">
    <property type="nucleotide sequence ID" value="XM_023148583.1"/>
</dbReference>
<reference evidence="10" key="1">
    <citation type="submission" date="2025-08" db="UniProtKB">
        <authorList>
            <consortium name="RefSeq"/>
        </authorList>
    </citation>
    <scope>IDENTIFICATION</scope>
    <source>
        <tissue evidence="10">Young leaves</tissue>
    </source>
</reference>
<keyword evidence="5 6" id="KW-0539">Nucleus</keyword>
<dbReference type="InterPro" id="IPR006458">
    <property type="entry name" value="Ovate_C"/>
</dbReference>
<keyword evidence="9" id="KW-1185">Reference proteome</keyword>
<evidence type="ECO:0000313" key="9">
    <source>
        <dbReference type="Proteomes" id="UP000504608"/>
    </source>
</evidence>
<feature type="region of interest" description="Disordered" evidence="7">
    <location>
        <begin position="209"/>
        <end position="242"/>
    </location>
</feature>
<evidence type="ECO:0000256" key="6">
    <source>
        <dbReference type="RuleBase" id="RU367028"/>
    </source>
</evidence>
<sequence length="242" mass="26406">MPTKLGRNYLNLCFTKIKNPLAAHSSPITHAPDPHRPTCPLPSSSSSSAAAATFITNYNSLYEIATLDSNPFFVPTNDGGDSDTHVAVDFITAFTSHRFFFSSPGRSNSIIESSTTTATATTTATKSTNSLSSDDLLLNNSFAIPTYSPDPYIDFRRSMEEMVEAREEMEVVKSSWEFLHELLLCYLALNPKTTHKHILKAFADLAKVTKPPLPPPEAAEEGGSRGREAESAEISDQQNDGD</sequence>
<organism evidence="9 10">
    <name type="scientific">Cucurbita maxima</name>
    <name type="common">Pumpkin</name>
    <name type="synonym">Winter squash</name>
    <dbReference type="NCBI Taxonomy" id="3661"/>
    <lineage>
        <taxon>Eukaryota</taxon>
        <taxon>Viridiplantae</taxon>
        <taxon>Streptophyta</taxon>
        <taxon>Embryophyta</taxon>
        <taxon>Tracheophyta</taxon>
        <taxon>Spermatophyta</taxon>
        <taxon>Magnoliopsida</taxon>
        <taxon>eudicotyledons</taxon>
        <taxon>Gunneridae</taxon>
        <taxon>Pentapetalae</taxon>
        <taxon>rosids</taxon>
        <taxon>fabids</taxon>
        <taxon>Cucurbitales</taxon>
        <taxon>Cucurbitaceae</taxon>
        <taxon>Cucurbiteae</taxon>
        <taxon>Cucurbita</taxon>
    </lineage>
</organism>
<dbReference type="Pfam" id="PF04844">
    <property type="entry name" value="Ovate"/>
    <property type="match status" value="1"/>
</dbReference>
<accession>A0A6J1KRW0</accession>
<feature type="region of interest" description="Disordered" evidence="7">
    <location>
        <begin position="25"/>
        <end position="44"/>
    </location>
</feature>
<evidence type="ECO:0000256" key="7">
    <source>
        <dbReference type="SAM" id="MobiDB-lite"/>
    </source>
</evidence>
<keyword evidence="2 6" id="KW-0678">Repressor</keyword>
<name>A0A6J1KRW0_CUCMA</name>
<gene>
    <name evidence="10" type="primary">LOC111497693</name>
</gene>
<dbReference type="KEGG" id="cmax:111497693"/>
<evidence type="ECO:0000259" key="8">
    <source>
        <dbReference type="PROSITE" id="PS51754"/>
    </source>
</evidence>
<proteinExistence type="predicted"/>
<dbReference type="AlphaFoldDB" id="A0A6J1KRW0"/>
<evidence type="ECO:0000256" key="3">
    <source>
        <dbReference type="ARBA" id="ARBA00023015"/>
    </source>
</evidence>
<keyword evidence="4 6" id="KW-0804">Transcription</keyword>
<keyword evidence="3 6" id="KW-0805">Transcription regulation</keyword>
<dbReference type="InterPro" id="IPR038933">
    <property type="entry name" value="Ovate"/>
</dbReference>
<dbReference type="Proteomes" id="UP000504608">
    <property type="component" value="Unplaced"/>
</dbReference>
<feature type="domain" description="OVATE" evidence="8">
    <location>
        <begin position="144"/>
        <end position="208"/>
    </location>
</feature>
<evidence type="ECO:0000256" key="2">
    <source>
        <dbReference type="ARBA" id="ARBA00022491"/>
    </source>
</evidence>
<comment type="subcellular location">
    <subcellularLocation>
        <location evidence="1 6">Nucleus</location>
    </subcellularLocation>
</comment>
<evidence type="ECO:0000313" key="10">
    <source>
        <dbReference type="RefSeq" id="XP_023004351.1"/>
    </source>
</evidence>
<dbReference type="PANTHER" id="PTHR33057:SF21">
    <property type="entry name" value="TRANSCRIPTION REPRESSOR"/>
    <property type="match status" value="1"/>
</dbReference>
<dbReference type="PANTHER" id="PTHR33057">
    <property type="entry name" value="TRANSCRIPTION REPRESSOR OFP7-RELATED"/>
    <property type="match status" value="1"/>
</dbReference>
<dbReference type="GeneID" id="111497693"/>
<dbReference type="NCBIfam" id="TIGR01568">
    <property type="entry name" value="A_thal_3678"/>
    <property type="match status" value="1"/>
</dbReference>
<evidence type="ECO:0000256" key="5">
    <source>
        <dbReference type="ARBA" id="ARBA00023242"/>
    </source>
</evidence>
<evidence type="ECO:0000256" key="1">
    <source>
        <dbReference type="ARBA" id="ARBA00004123"/>
    </source>
</evidence>
<protein>
    <recommendedName>
        <fullName evidence="6">Transcription repressor</fullName>
    </recommendedName>
    <alternativeName>
        <fullName evidence="6">Ovate family protein</fullName>
    </alternativeName>
</protein>
<dbReference type="GO" id="GO:0005634">
    <property type="term" value="C:nucleus"/>
    <property type="evidence" value="ECO:0007669"/>
    <property type="project" value="UniProtKB-SubCell"/>
</dbReference>
<dbReference type="GO" id="GO:0045892">
    <property type="term" value="P:negative regulation of DNA-templated transcription"/>
    <property type="evidence" value="ECO:0007669"/>
    <property type="project" value="UniProtKB-UniRule"/>
</dbReference>
<comment type="function">
    <text evidence="6">Transcriptional repressor that regulates multiple aspects of plant growth and development.</text>
</comment>
<evidence type="ECO:0000256" key="4">
    <source>
        <dbReference type="ARBA" id="ARBA00023163"/>
    </source>
</evidence>
<dbReference type="PROSITE" id="PS51754">
    <property type="entry name" value="OVATE"/>
    <property type="match status" value="1"/>
</dbReference>